<dbReference type="EMBL" id="BARV01019120">
    <property type="protein sequence ID" value="GAI27412.1"/>
    <property type="molecule type" value="Genomic_DNA"/>
</dbReference>
<reference evidence="1" key="1">
    <citation type="journal article" date="2014" name="Front. Microbiol.">
        <title>High frequency of phylogenetically diverse reductive dehalogenase-homologous genes in deep subseafloor sedimentary metagenomes.</title>
        <authorList>
            <person name="Kawai M."/>
            <person name="Futagami T."/>
            <person name="Toyoda A."/>
            <person name="Takaki Y."/>
            <person name="Nishi S."/>
            <person name="Hori S."/>
            <person name="Arai W."/>
            <person name="Tsubouchi T."/>
            <person name="Morono Y."/>
            <person name="Uchiyama I."/>
            <person name="Ito T."/>
            <person name="Fujiyama A."/>
            <person name="Inagaki F."/>
            <person name="Takami H."/>
        </authorList>
    </citation>
    <scope>NUCLEOTIDE SEQUENCE</scope>
    <source>
        <strain evidence="1">Expedition CK06-06</strain>
    </source>
</reference>
<organism evidence="1">
    <name type="scientific">marine sediment metagenome</name>
    <dbReference type="NCBI Taxonomy" id="412755"/>
    <lineage>
        <taxon>unclassified sequences</taxon>
        <taxon>metagenomes</taxon>
        <taxon>ecological metagenomes</taxon>
    </lineage>
</organism>
<comment type="caution">
    <text evidence="1">The sequence shown here is derived from an EMBL/GenBank/DDBJ whole genome shotgun (WGS) entry which is preliminary data.</text>
</comment>
<accession>X1M708</accession>
<sequence>GESAHYWPELMLPFPIAIACTQVVLENSEKAKLLYDDAVEAWKRPDCQKALSEVRIPFSSCLEAKIALNSKNISDWEDPLDELKERYRDSENFKFLIEKINQFILVGFNREADREKGKYRVKPKEAIWLFYSVFIGTFVDHGVNNPDFNKTKVFEFGGQLLDLSTLMDGTINNRVHRKRVNLYRKHGWKLRHDNKLIKKAKLWYQVRVIFSGPKEYCCSKDFISEETPDPDDILKEIKICDEALSNQKRRLSEFFDVDIF</sequence>
<dbReference type="AlphaFoldDB" id="X1M708"/>
<name>X1M708_9ZZZZ</name>
<proteinExistence type="predicted"/>
<protein>
    <submittedName>
        <fullName evidence="1">Uncharacterized protein</fullName>
    </submittedName>
</protein>
<evidence type="ECO:0000313" key="1">
    <source>
        <dbReference type="EMBL" id="GAI27412.1"/>
    </source>
</evidence>
<gene>
    <name evidence="1" type="ORF">S06H3_32195</name>
</gene>
<feature type="non-terminal residue" evidence="1">
    <location>
        <position position="1"/>
    </location>
</feature>